<evidence type="ECO:0000256" key="2">
    <source>
        <dbReference type="PROSITE-ProRule" id="PRU00703"/>
    </source>
</evidence>
<dbReference type="InterPro" id="IPR046342">
    <property type="entry name" value="CBS_dom_sf"/>
</dbReference>
<dbReference type="InterPro" id="IPR051257">
    <property type="entry name" value="Diverse_CBS-Domain"/>
</dbReference>
<comment type="caution">
    <text evidence="4">The sequence shown here is derived from an EMBL/GenBank/DDBJ whole genome shotgun (WGS) entry which is preliminary data.</text>
</comment>
<feature type="domain" description="CBS" evidence="3">
    <location>
        <begin position="22"/>
        <end position="80"/>
    </location>
</feature>
<reference evidence="4 5" key="1">
    <citation type="submission" date="2019-01" db="EMBL/GenBank/DDBJ databases">
        <title>Senegalimassilia sp. nov. KGMB04484 isolated human feces.</title>
        <authorList>
            <person name="Han K.-I."/>
            <person name="Kim J.-S."/>
            <person name="Lee K.C."/>
            <person name="Suh M.K."/>
            <person name="Eom M.K."/>
            <person name="Lee J.H."/>
            <person name="Park S.-H."/>
            <person name="Kang S.W."/>
            <person name="Park J.-E."/>
            <person name="Oh B.S."/>
            <person name="Yu S.Y."/>
            <person name="Choi S.-H."/>
            <person name="Lee D.H."/>
            <person name="Yoon H."/>
            <person name="Kim B.-Y."/>
            <person name="Lee J.H."/>
            <person name="Lee J.-S."/>
        </authorList>
    </citation>
    <scope>NUCLEOTIDE SEQUENCE [LARGE SCALE GENOMIC DNA]</scope>
    <source>
        <strain evidence="4 5">KGMB04484</strain>
    </source>
</reference>
<protein>
    <submittedName>
        <fullName evidence="4">CBS domain-containing protein</fullName>
    </submittedName>
</protein>
<dbReference type="InterPro" id="IPR000644">
    <property type="entry name" value="CBS_dom"/>
</dbReference>
<gene>
    <name evidence="4" type="ORF">ET524_08310</name>
</gene>
<dbReference type="PANTHER" id="PTHR43080:SF2">
    <property type="entry name" value="CBS DOMAIN-CONTAINING PROTEIN"/>
    <property type="match status" value="1"/>
</dbReference>
<evidence type="ECO:0000313" key="5">
    <source>
        <dbReference type="Proteomes" id="UP000293345"/>
    </source>
</evidence>
<dbReference type="Pfam" id="PF00571">
    <property type="entry name" value="CBS"/>
    <property type="match status" value="2"/>
</dbReference>
<evidence type="ECO:0000256" key="1">
    <source>
        <dbReference type="ARBA" id="ARBA00023122"/>
    </source>
</evidence>
<dbReference type="SUPFAM" id="SSF54631">
    <property type="entry name" value="CBS-domain pair"/>
    <property type="match status" value="1"/>
</dbReference>
<dbReference type="SMART" id="SM00116">
    <property type="entry name" value="CBS"/>
    <property type="match status" value="2"/>
</dbReference>
<dbReference type="RefSeq" id="WP_129424891.1">
    <property type="nucleotide sequence ID" value="NZ_SDPW01000001.1"/>
</dbReference>
<dbReference type="EMBL" id="SDPW01000001">
    <property type="protein sequence ID" value="RXZ54480.1"/>
    <property type="molecule type" value="Genomic_DNA"/>
</dbReference>
<dbReference type="AlphaFoldDB" id="A0A4Q2K2E5"/>
<keyword evidence="5" id="KW-1185">Reference proteome</keyword>
<sequence>MSEIVPESIPLETAGTPVSAVMIADPFTCLASATIADVVRIMTERGVSSLPVVDEDGFVVGFISDGDIMGAVAQHRAHTLFTGGDASMLYFDDMSFEERVDQLKERCVMDFAVRKVVCAKPEQSIARVAAMLSKKKFKKLPVVNDEGALVGVVRRTDIVKHIFAKMFA</sequence>
<feature type="domain" description="CBS" evidence="3">
    <location>
        <begin position="112"/>
        <end position="168"/>
    </location>
</feature>
<dbReference type="OrthoDB" id="2111978at2"/>
<keyword evidence="1 2" id="KW-0129">CBS domain</keyword>
<dbReference type="Proteomes" id="UP000293345">
    <property type="component" value="Unassembled WGS sequence"/>
</dbReference>
<organism evidence="4 5">
    <name type="scientific">Senegalimassilia faecalis</name>
    <dbReference type="NCBI Taxonomy" id="2509433"/>
    <lineage>
        <taxon>Bacteria</taxon>
        <taxon>Bacillati</taxon>
        <taxon>Actinomycetota</taxon>
        <taxon>Coriobacteriia</taxon>
        <taxon>Coriobacteriales</taxon>
        <taxon>Coriobacteriaceae</taxon>
        <taxon>Senegalimassilia</taxon>
    </lineage>
</organism>
<evidence type="ECO:0000313" key="4">
    <source>
        <dbReference type="EMBL" id="RXZ54480.1"/>
    </source>
</evidence>
<evidence type="ECO:0000259" key="3">
    <source>
        <dbReference type="PROSITE" id="PS51371"/>
    </source>
</evidence>
<dbReference type="PROSITE" id="PS51371">
    <property type="entry name" value="CBS"/>
    <property type="match status" value="2"/>
</dbReference>
<dbReference type="Gene3D" id="3.10.580.10">
    <property type="entry name" value="CBS-domain"/>
    <property type="match status" value="2"/>
</dbReference>
<proteinExistence type="predicted"/>
<dbReference type="PANTHER" id="PTHR43080">
    <property type="entry name" value="CBS DOMAIN-CONTAINING PROTEIN CBSX3, MITOCHONDRIAL"/>
    <property type="match status" value="1"/>
</dbReference>
<name>A0A4Q2K2E5_9ACTN</name>
<accession>A0A4Q2K2E5</accession>